<dbReference type="InterPro" id="IPR025447">
    <property type="entry name" value="DUF4192"/>
</dbReference>
<dbReference type="Pfam" id="PF13830">
    <property type="entry name" value="DUF4192"/>
    <property type="match status" value="1"/>
</dbReference>
<evidence type="ECO:0000313" key="3">
    <source>
        <dbReference type="Proteomes" id="UP000567795"/>
    </source>
</evidence>
<feature type="region of interest" description="Disordered" evidence="1">
    <location>
        <begin position="234"/>
        <end position="317"/>
    </location>
</feature>
<gene>
    <name evidence="2" type="ORF">FHU37_000056</name>
</gene>
<dbReference type="AlphaFoldDB" id="A0A852ZL32"/>
<evidence type="ECO:0000313" key="2">
    <source>
        <dbReference type="EMBL" id="NYI03113.1"/>
    </source>
</evidence>
<comment type="caution">
    <text evidence="2">The sequence shown here is derived from an EMBL/GenBank/DDBJ whole genome shotgun (WGS) entry which is preliminary data.</text>
</comment>
<organism evidence="2 3">
    <name type="scientific">Allostreptomyces psammosilenae</name>
    <dbReference type="NCBI Taxonomy" id="1892865"/>
    <lineage>
        <taxon>Bacteria</taxon>
        <taxon>Bacillati</taxon>
        <taxon>Actinomycetota</taxon>
        <taxon>Actinomycetes</taxon>
        <taxon>Kitasatosporales</taxon>
        <taxon>Streptomycetaceae</taxon>
        <taxon>Allostreptomyces</taxon>
    </lineage>
</organism>
<feature type="compositionally biased region" description="Basic and acidic residues" evidence="1">
    <location>
        <begin position="24"/>
        <end position="33"/>
    </location>
</feature>
<feature type="compositionally biased region" description="Basic residues" evidence="1">
    <location>
        <begin position="268"/>
        <end position="282"/>
    </location>
</feature>
<feature type="region of interest" description="Disordered" evidence="1">
    <location>
        <begin position="1"/>
        <end position="64"/>
    </location>
</feature>
<accession>A0A852ZL32</accession>
<feature type="compositionally biased region" description="Basic and acidic residues" evidence="1">
    <location>
        <begin position="1"/>
        <end position="11"/>
    </location>
</feature>
<dbReference type="EMBL" id="JACBZD010000001">
    <property type="protein sequence ID" value="NYI03113.1"/>
    <property type="molecule type" value="Genomic_DNA"/>
</dbReference>
<proteinExistence type="predicted"/>
<keyword evidence="3" id="KW-1185">Reference proteome</keyword>
<evidence type="ECO:0000256" key="1">
    <source>
        <dbReference type="SAM" id="MobiDB-lite"/>
    </source>
</evidence>
<reference evidence="2 3" key="1">
    <citation type="submission" date="2020-07" db="EMBL/GenBank/DDBJ databases">
        <title>Sequencing the genomes of 1000 actinobacteria strains.</title>
        <authorList>
            <person name="Klenk H.-P."/>
        </authorList>
    </citation>
    <scope>NUCLEOTIDE SEQUENCE [LARGE SCALE GENOMIC DNA]</scope>
    <source>
        <strain evidence="2 3">DSM 42178</strain>
    </source>
</reference>
<dbReference type="Proteomes" id="UP000567795">
    <property type="component" value="Unassembled WGS sequence"/>
</dbReference>
<dbReference type="RefSeq" id="WP_179812225.1">
    <property type="nucleotide sequence ID" value="NZ_JACBZD010000001.1"/>
</dbReference>
<sequence length="317" mass="34430">MTTHENTHHTDTGVGNEGTNPVADRAEQTEHPVPDLAWAPPTGAFPVLPLTENETHPPGAPPALDPVPDPWAERYREALDQVAAELLPRMMEPGAAAAVRRESHRAIARAVTRFREGPPRPLDAAGAARLIIGLQDREVRDRAAEYMEGPYGEAARELWRHLASRCVEPYRKHAVPVLSLLGWTAWSLGDTGLAREALGRALALDPEHSFSVLLRQAVWHGLDPEPIRRALRARRAGRGRSCRAAAGPDGGRSRGGRGPRPRSLTAHTVRRGRGARAARARAGRSGSGLGRRPTRQCADGPGPNRPGTPRVRTWPPM</sequence>
<protein>
    <submittedName>
        <fullName evidence="2">Uncharacterized protein</fullName>
    </submittedName>
</protein>
<name>A0A852ZL32_9ACTN</name>